<reference evidence="8 9" key="1">
    <citation type="submission" date="2017-05" db="EMBL/GenBank/DDBJ databases">
        <authorList>
            <person name="Varghese N."/>
            <person name="Submissions S."/>
        </authorList>
    </citation>
    <scope>NUCLEOTIDE SEQUENCE [LARGE SCALE GENOMIC DNA]</scope>
    <source>
        <strain evidence="8 9">DSM 15949</strain>
    </source>
</reference>
<dbReference type="InterPro" id="IPR005524">
    <property type="entry name" value="DUF318"/>
</dbReference>
<feature type="transmembrane region" description="Helical" evidence="7">
    <location>
        <begin position="55"/>
        <end position="73"/>
    </location>
</feature>
<comment type="subcellular location">
    <subcellularLocation>
        <location evidence="1">Cell membrane</location>
        <topology evidence="1">Multi-pass membrane protein</topology>
    </subcellularLocation>
</comment>
<dbReference type="PANTHER" id="PTHR34184">
    <property type="entry name" value="UPF0718 PROTEIN YCGR"/>
    <property type="match status" value="1"/>
</dbReference>
<evidence type="ECO:0008006" key="10">
    <source>
        <dbReference type="Google" id="ProtNLM"/>
    </source>
</evidence>
<evidence type="ECO:0000256" key="5">
    <source>
        <dbReference type="ARBA" id="ARBA00022989"/>
    </source>
</evidence>
<dbReference type="EMBL" id="FXTT01000001">
    <property type="protein sequence ID" value="SMP07142.1"/>
    <property type="molecule type" value="Genomic_DNA"/>
</dbReference>
<name>A0ABY1NE15_9HYPH</name>
<evidence type="ECO:0000256" key="7">
    <source>
        <dbReference type="SAM" id="Phobius"/>
    </source>
</evidence>
<organism evidence="8 9">
    <name type="scientific">Roseibium denhamense</name>
    <dbReference type="NCBI Taxonomy" id="76305"/>
    <lineage>
        <taxon>Bacteria</taxon>
        <taxon>Pseudomonadati</taxon>
        <taxon>Pseudomonadota</taxon>
        <taxon>Alphaproteobacteria</taxon>
        <taxon>Hyphomicrobiales</taxon>
        <taxon>Stappiaceae</taxon>
        <taxon>Roseibium</taxon>
    </lineage>
</organism>
<dbReference type="InterPro" id="IPR052923">
    <property type="entry name" value="UPF0718"/>
</dbReference>
<dbReference type="Pfam" id="PF03773">
    <property type="entry name" value="ArsP_1"/>
    <property type="match status" value="1"/>
</dbReference>
<evidence type="ECO:0000313" key="8">
    <source>
        <dbReference type="EMBL" id="SMP07142.1"/>
    </source>
</evidence>
<comment type="similarity">
    <text evidence="2">Belongs to the UPF0718 family.</text>
</comment>
<keyword evidence="6 7" id="KW-0472">Membrane</keyword>
<evidence type="ECO:0000256" key="1">
    <source>
        <dbReference type="ARBA" id="ARBA00004651"/>
    </source>
</evidence>
<proteinExistence type="inferred from homology"/>
<evidence type="ECO:0000256" key="2">
    <source>
        <dbReference type="ARBA" id="ARBA00006386"/>
    </source>
</evidence>
<protein>
    <recommendedName>
        <fullName evidence="10">Permease</fullName>
    </recommendedName>
</protein>
<dbReference type="PANTHER" id="PTHR34184:SF4">
    <property type="entry name" value="UPF0718 PROTEIN YCGR"/>
    <property type="match status" value="1"/>
</dbReference>
<comment type="caution">
    <text evidence="8">The sequence shown here is derived from an EMBL/GenBank/DDBJ whole genome shotgun (WGS) entry which is preliminary data.</text>
</comment>
<evidence type="ECO:0000256" key="6">
    <source>
        <dbReference type="ARBA" id="ARBA00023136"/>
    </source>
</evidence>
<keyword evidence="5 7" id="KW-1133">Transmembrane helix</keyword>
<feature type="transmembrane region" description="Helical" evidence="7">
    <location>
        <begin position="85"/>
        <end position="106"/>
    </location>
</feature>
<feature type="transmembrane region" description="Helical" evidence="7">
    <location>
        <begin position="263"/>
        <end position="284"/>
    </location>
</feature>
<keyword evidence="3" id="KW-1003">Cell membrane</keyword>
<evidence type="ECO:0000256" key="4">
    <source>
        <dbReference type="ARBA" id="ARBA00022692"/>
    </source>
</evidence>
<feature type="transmembrane region" description="Helical" evidence="7">
    <location>
        <begin position="332"/>
        <end position="354"/>
    </location>
</feature>
<gene>
    <name evidence="8" type="ORF">SAMN06265374_0839</name>
</gene>
<sequence length="382" mass="40110">MQTKKAARFRSTFERPPMTDTIQSPDAVSCGTPKTSCCPPTPSKGQVFSQNIRKVLLTPWTVVIAGPLLVLALDRPEFAGFTTFAIQAFLGTLPYITFAVLLIAWLKAAGAEAYVGRAFEGRETQAIFFAAIFGGLAPFCSCEVIPFIAGLLAVGAPLSAIMAFWLSSPLIDPPTLLITAAALGWEFAIGKAVFAVALGLFGGFLVSFAMRTGVFAQPVRATPVSSGCGCGPSPLTQKPVWKFWKESSRTTHFGQELRANAYFLVKWLALAYVLEAALVTYVPADLIAKVVGGEGVGAIAISALVGMPAYLNSYVAPPLLAGLMDQGMSAGAAMAFMIAGAVSSIPAMAAVWSLVKPPVFATYLGLGFAGAVMSGLLFQMII</sequence>
<feature type="transmembrane region" description="Helical" evidence="7">
    <location>
        <begin position="290"/>
        <end position="311"/>
    </location>
</feature>
<keyword evidence="9" id="KW-1185">Reference proteome</keyword>
<evidence type="ECO:0000313" key="9">
    <source>
        <dbReference type="Proteomes" id="UP001157914"/>
    </source>
</evidence>
<accession>A0ABY1NE15</accession>
<keyword evidence="4 7" id="KW-0812">Transmembrane</keyword>
<dbReference type="Proteomes" id="UP001157914">
    <property type="component" value="Unassembled WGS sequence"/>
</dbReference>
<feature type="transmembrane region" description="Helical" evidence="7">
    <location>
        <begin position="360"/>
        <end position="378"/>
    </location>
</feature>
<feature type="transmembrane region" description="Helical" evidence="7">
    <location>
        <begin position="127"/>
        <end position="156"/>
    </location>
</feature>
<evidence type="ECO:0000256" key="3">
    <source>
        <dbReference type="ARBA" id="ARBA00022475"/>
    </source>
</evidence>